<dbReference type="PANTHER" id="PTHR23513:SF6">
    <property type="entry name" value="MAJOR FACILITATOR SUPERFAMILY ASSOCIATED DOMAIN-CONTAINING PROTEIN"/>
    <property type="match status" value="1"/>
</dbReference>
<dbReference type="InterPro" id="IPR011701">
    <property type="entry name" value="MFS"/>
</dbReference>
<dbReference type="Pfam" id="PF07690">
    <property type="entry name" value="MFS_1"/>
    <property type="match status" value="1"/>
</dbReference>
<feature type="transmembrane region" description="Helical" evidence="6">
    <location>
        <begin position="357"/>
        <end position="390"/>
    </location>
</feature>
<evidence type="ECO:0000256" key="1">
    <source>
        <dbReference type="ARBA" id="ARBA00004651"/>
    </source>
</evidence>
<evidence type="ECO:0000256" key="5">
    <source>
        <dbReference type="ARBA" id="ARBA00023136"/>
    </source>
</evidence>
<dbReference type="InterPro" id="IPR036259">
    <property type="entry name" value="MFS_trans_sf"/>
</dbReference>
<keyword evidence="5 6" id="KW-0472">Membrane</keyword>
<dbReference type="PANTHER" id="PTHR23513">
    <property type="entry name" value="INTEGRAL MEMBRANE EFFLUX PROTEIN-RELATED"/>
    <property type="match status" value="1"/>
</dbReference>
<dbReference type="RefSeq" id="WP_167204337.1">
    <property type="nucleotide sequence ID" value="NZ_JAASRO010000001.1"/>
</dbReference>
<gene>
    <name evidence="7" type="ORF">BJY22_001268</name>
</gene>
<name>A0A7X5ZYW4_9ACTN</name>
<dbReference type="SUPFAM" id="SSF103473">
    <property type="entry name" value="MFS general substrate transporter"/>
    <property type="match status" value="1"/>
</dbReference>
<sequence length="402" mass="42360">MSLGRDFRRLWIAFTVSAFGSAVGLGALPLVAVLALDSSTFEVSMLAALSAVAGAALALPTGDFIEQRRKRPVMIAADLVRFAALASVPVAAVFDVLTYGHLCVAGVLQAAGTIAFQSASGAHLKALVPAEGRAEANSRFEQTNWVSLSVGPAIGGVLVSLVGATVTLAVDAVSFLGSALGIRRIQRPEPEPVKRVGKRDTTAGWRYILRHRGLRVLFWNSQLFGGPVMMTSPLFVVFMLRDLGLAAWSYGVLLGVSCIGGVIGARMAPRLTRRFGLHWMLLVFGVLRAPWLLLLPLAPHGWGGFVLLTVAETGLLVAAGAFNPSFATYRMEVTEDGFMSRVVGSWSISSRCVQPAFMALGGVLATLIGIRGALWVAGACCALSAVLLPWRAAKPAAVPEPA</sequence>
<feature type="transmembrane region" description="Helical" evidence="6">
    <location>
        <begin position="153"/>
        <end position="177"/>
    </location>
</feature>
<evidence type="ECO:0000256" key="4">
    <source>
        <dbReference type="ARBA" id="ARBA00022989"/>
    </source>
</evidence>
<comment type="caution">
    <text evidence="7">The sequence shown here is derived from an EMBL/GenBank/DDBJ whole genome shotgun (WGS) entry which is preliminary data.</text>
</comment>
<evidence type="ECO:0000256" key="6">
    <source>
        <dbReference type="SAM" id="Phobius"/>
    </source>
</evidence>
<feature type="transmembrane region" description="Helical" evidence="6">
    <location>
        <begin position="73"/>
        <end position="94"/>
    </location>
</feature>
<dbReference type="Gene3D" id="1.20.1250.20">
    <property type="entry name" value="MFS general substrate transporter like domains"/>
    <property type="match status" value="1"/>
</dbReference>
<feature type="transmembrane region" description="Helical" evidence="6">
    <location>
        <begin position="216"/>
        <end position="239"/>
    </location>
</feature>
<organism evidence="7 8">
    <name type="scientific">Kribbella shirazensis</name>
    <dbReference type="NCBI Taxonomy" id="1105143"/>
    <lineage>
        <taxon>Bacteria</taxon>
        <taxon>Bacillati</taxon>
        <taxon>Actinomycetota</taxon>
        <taxon>Actinomycetes</taxon>
        <taxon>Propionibacteriales</taxon>
        <taxon>Kribbellaceae</taxon>
        <taxon>Kribbella</taxon>
    </lineage>
</organism>
<accession>A0A7X5ZYW4</accession>
<evidence type="ECO:0000313" key="8">
    <source>
        <dbReference type="Proteomes" id="UP000555407"/>
    </source>
</evidence>
<proteinExistence type="predicted"/>
<keyword evidence="3 6" id="KW-0812">Transmembrane</keyword>
<protein>
    <submittedName>
        <fullName evidence="7">MFS family permease</fullName>
    </submittedName>
</protein>
<comment type="subcellular location">
    <subcellularLocation>
        <location evidence="1">Cell membrane</location>
        <topology evidence="1">Multi-pass membrane protein</topology>
    </subcellularLocation>
</comment>
<feature type="transmembrane region" description="Helical" evidence="6">
    <location>
        <begin position="245"/>
        <end position="265"/>
    </location>
</feature>
<keyword evidence="2" id="KW-1003">Cell membrane</keyword>
<evidence type="ECO:0000256" key="2">
    <source>
        <dbReference type="ARBA" id="ARBA00022475"/>
    </source>
</evidence>
<keyword evidence="8" id="KW-1185">Reference proteome</keyword>
<dbReference type="GO" id="GO:0022857">
    <property type="term" value="F:transmembrane transporter activity"/>
    <property type="evidence" value="ECO:0007669"/>
    <property type="project" value="InterPro"/>
</dbReference>
<dbReference type="CDD" id="cd06173">
    <property type="entry name" value="MFS_MefA_like"/>
    <property type="match status" value="1"/>
</dbReference>
<dbReference type="GO" id="GO:0005886">
    <property type="term" value="C:plasma membrane"/>
    <property type="evidence" value="ECO:0007669"/>
    <property type="project" value="UniProtKB-SubCell"/>
</dbReference>
<reference evidence="7 8" key="1">
    <citation type="submission" date="2020-03" db="EMBL/GenBank/DDBJ databases">
        <title>Sequencing the genomes of 1000 actinobacteria strains.</title>
        <authorList>
            <person name="Klenk H.-P."/>
        </authorList>
    </citation>
    <scope>NUCLEOTIDE SEQUENCE [LARGE SCALE GENOMIC DNA]</scope>
    <source>
        <strain evidence="7 8">DSM 45490</strain>
    </source>
</reference>
<feature type="transmembrane region" description="Helical" evidence="6">
    <location>
        <begin position="277"/>
        <end position="295"/>
    </location>
</feature>
<feature type="transmembrane region" description="Helical" evidence="6">
    <location>
        <begin position="12"/>
        <end position="35"/>
    </location>
</feature>
<feature type="transmembrane region" description="Helical" evidence="6">
    <location>
        <begin position="41"/>
        <end position="61"/>
    </location>
</feature>
<dbReference type="AlphaFoldDB" id="A0A7X5ZYW4"/>
<feature type="transmembrane region" description="Helical" evidence="6">
    <location>
        <begin position="301"/>
        <end position="322"/>
    </location>
</feature>
<dbReference type="Proteomes" id="UP000555407">
    <property type="component" value="Unassembled WGS sequence"/>
</dbReference>
<evidence type="ECO:0000256" key="3">
    <source>
        <dbReference type="ARBA" id="ARBA00022692"/>
    </source>
</evidence>
<dbReference type="EMBL" id="JAASRO010000001">
    <property type="protein sequence ID" value="NIK55551.1"/>
    <property type="molecule type" value="Genomic_DNA"/>
</dbReference>
<keyword evidence="4 6" id="KW-1133">Transmembrane helix</keyword>
<evidence type="ECO:0000313" key="7">
    <source>
        <dbReference type="EMBL" id="NIK55551.1"/>
    </source>
</evidence>